<dbReference type="EMBL" id="JABWDY010004685">
    <property type="protein sequence ID" value="KAF5204977.1"/>
    <property type="molecule type" value="Genomic_DNA"/>
</dbReference>
<feature type="region of interest" description="Disordered" evidence="2">
    <location>
        <begin position="32"/>
        <end position="56"/>
    </location>
</feature>
<feature type="domain" description="C2H2-type" evidence="3">
    <location>
        <begin position="343"/>
        <end position="365"/>
    </location>
</feature>
<feature type="region of interest" description="Disordered" evidence="2">
    <location>
        <begin position="376"/>
        <end position="403"/>
    </location>
</feature>
<evidence type="ECO:0000313" key="5">
    <source>
        <dbReference type="Proteomes" id="UP000554482"/>
    </source>
</evidence>
<name>A0A7J6X7D9_THATH</name>
<feature type="compositionally biased region" description="Polar residues" evidence="2">
    <location>
        <begin position="394"/>
        <end position="403"/>
    </location>
</feature>
<feature type="domain" description="C2H2-type" evidence="3">
    <location>
        <begin position="553"/>
        <end position="580"/>
    </location>
</feature>
<evidence type="ECO:0000256" key="1">
    <source>
        <dbReference type="PROSITE-ProRule" id="PRU00042"/>
    </source>
</evidence>
<dbReference type="OrthoDB" id="6077919at2759"/>
<evidence type="ECO:0000256" key="2">
    <source>
        <dbReference type="SAM" id="MobiDB-lite"/>
    </source>
</evidence>
<reference evidence="4 5" key="1">
    <citation type="submission" date="2020-06" db="EMBL/GenBank/DDBJ databases">
        <title>Transcriptomic and genomic resources for Thalictrum thalictroides and T. hernandezii: Facilitating candidate gene discovery in an emerging model plant lineage.</title>
        <authorList>
            <person name="Arias T."/>
            <person name="Riano-Pachon D.M."/>
            <person name="Di Stilio V.S."/>
        </authorList>
    </citation>
    <scope>NUCLEOTIDE SEQUENCE [LARGE SCALE GENOMIC DNA]</scope>
    <source>
        <strain evidence="5">cv. WT478/WT964</strain>
        <tissue evidence="4">Leaves</tissue>
    </source>
</reference>
<feature type="domain" description="C2H2-type" evidence="3">
    <location>
        <begin position="485"/>
        <end position="512"/>
    </location>
</feature>
<organism evidence="4 5">
    <name type="scientific">Thalictrum thalictroides</name>
    <name type="common">Rue-anemone</name>
    <name type="synonym">Anemone thalictroides</name>
    <dbReference type="NCBI Taxonomy" id="46969"/>
    <lineage>
        <taxon>Eukaryota</taxon>
        <taxon>Viridiplantae</taxon>
        <taxon>Streptophyta</taxon>
        <taxon>Embryophyta</taxon>
        <taxon>Tracheophyta</taxon>
        <taxon>Spermatophyta</taxon>
        <taxon>Magnoliopsida</taxon>
        <taxon>Ranunculales</taxon>
        <taxon>Ranunculaceae</taxon>
        <taxon>Thalictroideae</taxon>
        <taxon>Thalictrum</taxon>
    </lineage>
</organism>
<keyword evidence="1" id="KW-0862">Zinc</keyword>
<gene>
    <name evidence="4" type="ORF">FRX31_005437</name>
</gene>
<sequence>MIDSKFGDGGLANYETSLVDFDKQQAKKTALRDLQNDNRILPKPLENPPSVKDRGPLAEVAVVSGTKRPATECPQNPICNQSPISSGANGHLVYARRKYEQELLLKSNNCEKDKNTTCAEQNQQEEETPQQQSQSDSTMKSCIPAFKPLSVTCPMTSSGGLSPCSTKPLSDFPSGDPNRISNNFGAPRPGNLQGPHDQHWKERFLRLQTYLRNCDHSNRQEYIKMLQNLSPSGRSKHAVELEKRAYQLLREEGHELTRMKNLNVLGKAVPMNSVSPLNKQFQTEKAFPPPPLPQTHYKKKRSKVLRIGDSSVGGLSLSITNKPIFKPKSTSKKPQPNAPLITQPCTECGKRFWSSKALYGHMRCHPERLWRGIKPPANLRRQGGFTDNAEAGPSNRQQQQQFGYSEEEHDVASCLLMLSSGSPCVAERIEQGMSLEFGEFVGDSTSIGAGAVAGAGAIVVYDPSRAIMVNDAAGNNNQLSSSSQFECSGCKKVFGSHQALGGHRASHKNIKGCFAITRNEGEGEVQEGLGSDIEDHGGDQGIIKVADNKGLGHKCGICLRVFTSGQALGGHMRCHWEKDEGTSSLSQQGMNVNLNNNNNASTSRDGFALDLNFPAPMENDGNSSSSSSLDLNLGI</sequence>
<evidence type="ECO:0000313" key="4">
    <source>
        <dbReference type="EMBL" id="KAF5204977.1"/>
    </source>
</evidence>
<dbReference type="AlphaFoldDB" id="A0A7J6X7D9"/>
<protein>
    <submittedName>
        <fullName evidence="4">Zinc finger protein</fullName>
    </submittedName>
</protein>
<dbReference type="InterPro" id="IPR036236">
    <property type="entry name" value="Znf_C2H2_sf"/>
</dbReference>
<proteinExistence type="predicted"/>
<dbReference type="PROSITE" id="PS00028">
    <property type="entry name" value="ZINC_FINGER_C2H2_1"/>
    <property type="match status" value="3"/>
</dbReference>
<dbReference type="PANTHER" id="PTHR47591:SF1">
    <property type="entry name" value="ZINC FINGER PROTEIN ZAT2-RELATED"/>
    <property type="match status" value="1"/>
</dbReference>
<feature type="region of interest" description="Disordered" evidence="2">
    <location>
        <begin position="611"/>
        <end position="635"/>
    </location>
</feature>
<dbReference type="SMART" id="SM00355">
    <property type="entry name" value="ZnF_C2H2"/>
    <property type="match status" value="3"/>
</dbReference>
<dbReference type="Gene3D" id="3.30.160.60">
    <property type="entry name" value="Classic Zinc Finger"/>
    <property type="match status" value="1"/>
</dbReference>
<dbReference type="PROSITE" id="PS50157">
    <property type="entry name" value="ZINC_FINGER_C2H2_2"/>
    <property type="match status" value="3"/>
</dbReference>
<comment type="caution">
    <text evidence="4">The sequence shown here is derived from an EMBL/GenBank/DDBJ whole genome shotgun (WGS) entry which is preliminary data.</text>
</comment>
<evidence type="ECO:0000259" key="3">
    <source>
        <dbReference type="PROSITE" id="PS50157"/>
    </source>
</evidence>
<feature type="region of interest" description="Disordered" evidence="2">
    <location>
        <begin position="116"/>
        <end position="139"/>
    </location>
</feature>
<dbReference type="InterPro" id="IPR013087">
    <property type="entry name" value="Znf_C2H2_type"/>
</dbReference>
<dbReference type="Proteomes" id="UP000554482">
    <property type="component" value="Unassembled WGS sequence"/>
</dbReference>
<dbReference type="PANTHER" id="PTHR47591">
    <property type="entry name" value="ZINC FINGER PROTEIN ZAT2-RELATED"/>
    <property type="match status" value="1"/>
</dbReference>
<dbReference type="Pfam" id="PF13912">
    <property type="entry name" value="zf-C2H2_6"/>
    <property type="match status" value="3"/>
</dbReference>
<dbReference type="SUPFAM" id="SSF57667">
    <property type="entry name" value="beta-beta-alpha zinc fingers"/>
    <property type="match status" value="1"/>
</dbReference>
<keyword evidence="5" id="KW-1185">Reference proteome</keyword>
<keyword evidence="1" id="KW-0479">Metal-binding</keyword>
<dbReference type="GO" id="GO:0008270">
    <property type="term" value="F:zinc ion binding"/>
    <property type="evidence" value="ECO:0007669"/>
    <property type="project" value="UniProtKB-KW"/>
</dbReference>
<keyword evidence="1" id="KW-0863">Zinc-finger</keyword>
<accession>A0A7J6X7D9</accession>
<feature type="compositionally biased region" description="Low complexity" evidence="2">
    <location>
        <begin position="619"/>
        <end position="635"/>
    </location>
</feature>